<evidence type="ECO:0000313" key="2">
    <source>
        <dbReference type="Proteomes" id="UP001165960"/>
    </source>
</evidence>
<accession>A0ACC2RRU7</accession>
<evidence type="ECO:0000313" key="1">
    <source>
        <dbReference type="EMBL" id="KAJ9052815.1"/>
    </source>
</evidence>
<name>A0ACC2RRU7_9FUNG</name>
<organism evidence="1 2">
    <name type="scientific">Entomophthora muscae</name>
    <dbReference type="NCBI Taxonomy" id="34485"/>
    <lineage>
        <taxon>Eukaryota</taxon>
        <taxon>Fungi</taxon>
        <taxon>Fungi incertae sedis</taxon>
        <taxon>Zoopagomycota</taxon>
        <taxon>Entomophthoromycotina</taxon>
        <taxon>Entomophthoromycetes</taxon>
        <taxon>Entomophthorales</taxon>
        <taxon>Entomophthoraceae</taxon>
        <taxon>Entomophthora</taxon>
    </lineage>
</organism>
<keyword evidence="2" id="KW-1185">Reference proteome</keyword>
<proteinExistence type="predicted"/>
<reference evidence="1" key="1">
    <citation type="submission" date="2022-04" db="EMBL/GenBank/DDBJ databases">
        <title>Genome of the entomopathogenic fungus Entomophthora muscae.</title>
        <authorList>
            <person name="Elya C."/>
            <person name="Lovett B.R."/>
            <person name="Lee E."/>
            <person name="Macias A.M."/>
            <person name="Hajek A.E."/>
            <person name="De Bivort B.L."/>
            <person name="Kasson M.T."/>
            <person name="De Fine Licht H.H."/>
            <person name="Stajich J.E."/>
        </authorList>
    </citation>
    <scope>NUCLEOTIDE SEQUENCE</scope>
    <source>
        <strain evidence="1">Berkeley</strain>
    </source>
</reference>
<protein>
    <submittedName>
        <fullName evidence="1">Uncharacterized protein</fullName>
    </submittedName>
</protein>
<gene>
    <name evidence="1" type="ORF">DSO57_1030470</name>
</gene>
<dbReference type="EMBL" id="QTSX02006599">
    <property type="protein sequence ID" value="KAJ9052815.1"/>
    <property type="molecule type" value="Genomic_DNA"/>
</dbReference>
<comment type="caution">
    <text evidence="1">The sequence shown here is derived from an EMBL/GenBank/DDBJ whole genome shotgun (WGS) entry which is preliminary data.</text>
</comment>
<dbReference type="Proteomes" id="UP001165960">
    <property type="component" value="Unassembled WGS sequence"/>
</dbReference>
<sequence length="63" mass="6837">MASCPCKNTPGHLCRILIQEGPEDLEDAYDLILAQNQDCVEDELDETSAKRLSGVLSSGRSLS</sequence>